<organism evidence="1 2">
    <name type="scientific">Dolichospermum flos-aquae UHCC 0037</name>
    <dbReference type="NCBI Taxonomy" id="2590026"/>
    <lineage>
        <taxon>Bacteria</taxon>
        <taxon>Bacillati</taxon>
        <taxon>Cyanobacteriota</taxon>
        <taxon>Cyanophyceae</taxon>
        <taxon>Nostocales</taxon>
        <taxon>Aphanizomenonaceae</taxon>
        <taxon>Dolichospermum</taxon>
    </lineage>
</organism>
<evidence type="ECO:0000313" key="1">
    <source>
        <dbReference type="EMBL" id="MTJ44597.1"/>
    </source>
</evidence>
<proteinExistence type="predicted"/>
<accession>A0ACC7SAT4</accession>
<gene>
    <name evidence="1" type="ORF">FJR39_16035</name>
</gene>
<name>A0ACC7SAT4_DOLFA</name>
<protein>
    <submittedName>
        <fullName evidence="1">Uncharacterized protein</fullName>
    </submittedName>
</protein>
<evidence type="ECO:0000313" key="2">
    <source>
        <dbReference type="Proteomes" id="UP001517388"/>
    </source>
</evidence>
<reference evidence="2" key="1">
    <citation type="journal article" date="2020" name="Toxins">
        <title>Phylogenomic Analysis of Secondary Metabolism in the Toxic Cyanobacterial Genera Anabaena, Dolichospermum and Aphanizomenon.</title>
        <authorList>
            <person name="Oesterholm J."/>
            <person name="Popin R.V."/>
            <person name="Fewer D.P."/>
            <person name="Sivonen K."/>
        </authorList>
    </citation>
    <scope>NUCLEOTIDE SEQUENCE [LARGE SCALE GENOMIC DNA]</scope>
    <source>
        <strain evidence="2">UHCC 0037</strain>
    </source>
</reference>
<dbReference type="EMBL" id="VILF01000004">
    <property type="protein sequence ID" value="MTJ44597.1"/>
    <property type="molecule type" value="Genomic_DNA"/>
</dbReference>
<sequence length="63" mass="6986">MTGEGKQGEKRGTEGKGGKNRSFFQSLSNWTKIFTVIASEGKQSQPLELLHFTSFHMANATPR</sequence>
<dbReference type="Proteomes" id="UP001517388">
    <property type="component" value="Unassembled WGS sequence"/>
</dbReference>
<keyword evidence="2" id="KW-1185">Reference proteome</keyword>
<comment type="caution">
    <text evidence="1">The sequence shown here is derived from an EMBL/GenBank/DDBJ whole genome shotgun (WGS) entry which is preliminary data.</text>
</comment>